<dbReference type="VEuPathDB" id="MicrosporidiaDB:VICG_01411"/>
<sequence length="189" mass="22387">MGEDMFHLLKWKNDLNIEDIVHTLKAKNLFPSKLICPNCTSDMVIHKDSSRKDHYRWVCRKCRKRKPIRINTWASNYRIPFTELYTLVRFYVEDVPVDAAAYRLQLDYEVVKTLFADLDGLQPVFVNKMCKIIDKEVKNTQIRNSLNVTRQNFRKLSKVFVLSRVFNVVLETLHEENHRCRKNTIGGIL</sequence>
<name>L2GML7_VITCO</name>
<dbReference type="GeneID" id="19882122"/>
<dbReference type="InParanoid" id="L2GML7"/>
<evidence type="ECO:0000313" key="1">
    <source>
        <dbReference type="EMBL" id="ELA41547.1"/>
    </source>
</evidence>
<evidence type="ECO:0008006" key="3">
    <source>
        <dbReference type="Google" id="ProtNLM"/>
    </source>
</evidence>
<dbReference type="Proteomes" id="UP000011082">
    <property type="component" value="Unassembled WGS sequence"/>
</dbReference>
<gene>
    <name evidence="1" type="ORF">VICG_01411</name>
</gene>
<evidence type="ECO:0000313" key="2">
    <source>
        <dbReference type="Proteomes" id="UP000011082"/>
    </source>
</evidence>
<dbReference type="HOGENOM" id="CLU_1435473_0_0_1"/>
<protein>
    <recommendedName>
        <fullName evidence="3">Transposase zinc-ribbon domain-containing protein</fullName>
    </recommendedName>
</protein>
<dbReference type="AlphaFoldDB" id="L2GML7"/>
<dbReference type="EMBL" id="JH370142">
    <property type="protein sequence ID" value="ELA41547.1"/>
    <property type="molecule type" value="Genomic_DNA"/>
</dbReference>
<dbReference type="OrthoDB" id="10528262at2759"/>
<keyword evidence="2" id="KW-1185">Reference proteome</keyword>
<proteinExistence type="predicted"/>
<organism evidence="1 2">
    <name type="scientific">Vittaforma corneae (strain ATCC 50505)</name>
    <name type="common">Microsporidian parasite</name>
    <name type="synonym">Nosema corneum</name>
    <dbReference type="NCBI Taxonomy" id="993615"/>
    <lineage>
        <taxon>Eukaryota</taxon>
        <taxon>Fungi</taxon>
        <taxon>Fungi incertae sedis</taxon>
        <taxon>Microsporidia</taxon>
        <taxon>Nosematidae</taxon>
        <taxon>Vittaforma</taxon>
    </lineage>
</organism>
<reference evidence="2" key="1">
    <citation type="submission" date="2011-05" db="EMBL/GenBank/DDBJ databases">
        <title>The genome sequence of Vittaforma corneae strain ATCC 50505.</title>
        <authorList>
            <consortium name="The Broad Institute Genome Sequencing Platform"/>
            <person name="Cuomo C."/>
            <person name="Didier E."/>
            <person name="Bowers L."/>
            <person name="Young S.K."/>
            <person name="Zeng Q."/>
            <person name="Gargeya S."/>
            <person name="Fitzgerald M."/>
            <person name="Haas B."/>
            <person name="Abouelleil A."/>
            <person name="Alvarado L."/>
            <person name="Arachchi H.M."/>
            <person name="Berlin A."/>
            <person name="Chapman S.B."/>
            <person name="Gearin G."/>
            <person name="Goldberg J."/>
            <person name="Griggs A."/>
            <person name="Gujja S."/>
            <person name="Hansen M."/>
            <person name="Heiman D."/>
            <person name="Howarth C."/>
            <person name="Larimer J."/>
            <person name="Lui A."/>
            <person name="MacDonald P.J.P."/>
            <person name="McCowen C."/>
            <person name="Montmayeur A."/>
            <person name="Murphy C."/>
            <person name="Neiman D."/>
            <person name="Pearson M."/>
            <person name="Priest M."/>
            <person name="Roberts A."/>
            <person name="Saif S."/>
            <person name="Shea T."/>
            <person name="Sisk P."/>
            <person name="Stolte C."/>
            <person name="Sykes S."/>
            <person name="Wortman J."/>
            <person name="Nusbaum C."/>
            <person name="Birren B."/>
        </authorList>
    </citation>
    <scope>NUCLEOTIDE SEQUENCE [LARGE SCALE GENOMIC DNA]</scope>
    <source>
        <strain evidence="2">ATCC 50505</strain>
    </source>
</reference>
<dbReference type="RefSeq" id="XP_007604857.1">
    <property type="nucleotide sequence ID" value="XM_007604795.1"/>
</dbReference>
<accession>L2GML7</accession>